<dbReference type="Pfam" id="PF02668">
    <property type="entry name" value="TauD"/>
    <property type="match status" value="1"/>
</dbReference>
<dbReference type="PANTHER" id="PTHR43779:SF3">
    <property type="entry name" value="(3R)-3-[(CARBOXYMETHYL)AMINO]FATTY ACID OXYGENASE_DECARBOXYLASE"/>
    <property type="match status" value="1"/>
</dbReference>
<evidence type="ECO:0000256" key="6">
    <source>
        <dbReference type="SAM" id="MobiDB-lite"/>
    </source>
</evidence>
<evidence type="ECO:0000313" key="9">
    <source>
        <dbReference type="Proteomes" id="UP000295096"/>
    </source>
</evidence>
<dbReference type="Gene3D" id="3.60.130.10">
    <property type="entry name" value="Clavaminate synthase-like"/>
    <property type="match status" value="1"/>
</dbReference>
<protein>
    <submittedName>
        <fullName evidence="8">TauD/TfdA family dioxygenase</fullName>
    </submittedName>
</protein>
<feature type="region of interest" description="Disordered" evidence="6">
    <location>
        <begin position="150"/>
        <end position="171"/>
    </location>
</feature>
<dbReference type="OrthoDB" id="7346227at2"/>
<evidence type="ECO:0000256" key="5">
    <source>
        <dbReference type="ARBA" id="ARBA00023004"/>
    </source>
</evidence>
<evidence type="ECO:0000256" key="3">
    <source>
        <dbReference type="ARBA" id="ARBA00022964"/>
    </source>
</evidence>
<evidence type="ECO:0000256" key="1">
    <source>
        <dbReference type="ARBA" id="ARBA00005896"/>
    </source>
</evidence>
<dbReference type="GO" id="GO:0046872">
    <property type="term" value="F:metal ion binding"/>
    <property type="evidence" value="ECO:0007669"/>
    <property type="project" value="UniProtKB-KW"/>
</dbReference>
<evidence type="ECO:0000259" key="7">
    <source>
        <dbReference type="Pfam" id="PF02668"/>
    </source>
</evidence>
<keyword evidence="4" id="KW-0560">Oxidoreductase</keyword>
<evidence type="ECO:0000256" key="4">
    <source>
        <dbReference type="ARBA" id="ARBA00023002"/>
    </source>
</evidence>
<keyword evidence="3 8" id="KW-0223">Dioxygenase</keyword>
<dbReference type="InterPro" id="IPR051178">
    <property type="entry name" value="TfdA_dioxygenase"/>
</dbReference>
<dbReference type="SUPFAM" id="SSF51197">
    <property type="entry name" value="Clavaminate synthase-like"/>
    <property type="match status" value="1"/>
</dbReference>
<dbReference type="InterPro" id="IPR042098">
    <property type="entry name" value="TauD-like_sf"/>
</dbReference>
<organism evidence="8 9">
    <name type="scientific">Dankookia rubra</name>
    <dbReference type="NCBI Taxonomy" id="1442381"/>
    <lineage>
        <taxon>Bacteria</taxon>
        <taxon>Pseudomonadati</taxon>
        <taxon>Pseudomonadota</taxon>
        <taxon>Alphaproteobacteria</taxon>
        <taxon>Acetobacterales</taxon>
        <taxon>Roseomonadaceae</taxon>
        <taxon>Dankookia</taxon>
    </lineage>
</organism>
<evidence type="ECO:0000313" key="8">
    <source>
        <dbReference type="EMBL" id="TDH60304.1"/>
    </source>
</evidence>
<dbReference type="InterPro" id="IPR003819">
    <property type="entry name" value="TauD/TfdA-like"/>
</dbReference>
<dbReference type="PANTHER" id="PTHR43779">
    <property type="entry name" value="DIOXYGENASE RV0097-RELATED"/>
    <property type="match status" value="1"/>
</dbReference>
<comment type="caution">
    <text evidence="8">The sequence shown here is derived from an EMBL/GenBank/DDBJ whole genome shotgun (WGS) entry which is preliminary data.</text>
</comment>
<dbReference type="Proteomes" id="UP000295096">
    <property type="component" value="Unassembled WGS sequence"/>
</dbReference>
<gene>
    <name evidence="8" type="ORF">E2C06_22575</name>
</gene>
<comment type="similarity">
    <text evidence="1">Belongs to the TfdA dioxygenase family.</text>
</comment>
<name>A0A4R5QB61_9PROT</name>
<evidence type="ECO:0000256" key="2">
    <source>
        <dbReference type="ARBA" id="ARBA00022723"/>
    </source>
</evidence>
<feature type="domain" description="TauD/TfdA-like" evidence="7">
    <location>
        <begin position="89"/>
        <end position="362"/>
    </location>
</feature>
<dbReference type="GO" id="GO:0016706">
    <property type="term" value="F:2-oxoglutarate-dependent dioxygenase activity"/>
    <property type="evidence" value="ECO:0007669"/>
    <property type="project" value="UniProtKB-ARBA"/>
</dbReference>
<dbReference type="EMBL" id="SMSJ01000040">
    <property type="protein sequence ID" value="TDH60304.1"/>
    <property type="molecule type" value="Genomic_DNA"/>
</dbReference>
<reference evidence="8 9" key="1">
    <citation type="journal article" date="2016" name="J. Microbiol.">
        <title>Dankookia rubra gen. nov., sp. nov., an alphaproteobacterium isolated from sediment of a shallow stream.</title>
        <authorList>
            <person name="Kim W.H."/>
            <person name="Kim D.H."/>
            <person name="Kang K."/>
            <person name="Ahn T.Y."/>
        </authorList>
    </citation>
    <scope>NUCLEOTIDE SEQUENCE [LARGE SCALE GENOMIC DNA]</scope>
    <source>
        <strain evidence="8 9">JCM30602</strain>
    </source>
</reference>
<dbReference type="AlphaFoldDB" id="A0A4R5QB61"/>
<accession>A0A4R5QB61</accession>
<feature type="compositionally biased region" description="Low complexity" evidence="6">
    <location>
        <begin position="249"/>
        <end position="258"/>
    </location>
</feature>
<keyword evidence="9" id="KW-1185">Reference proteome</keyword>
<keyword evidence="2" id="KW-0479">Metal-binding</keyword>
<feature type="compositionally biased region" description="Pro residues" evidence="6">
    <location>
        <begin position="154"/>
        <end position="166"/>
    </location>
</feature>
<proteinExistence type="inferred from homology"/>
<sequence length="381" mass="40423">MTDDARGIDEAGLPSLHRLGPGDADIRFDGHRSCSLGSRSAAQEDPAMAGSLACTHPLAGASFGGRIEGPGNAAALVAAAEAAPEVLPRALAKAHGLLLLPAMGAMAEAPDLLLRLSRIFGPEVENYRTTGMAPNMVHPTVPEIFVVSNTPPADRQPPPLPDPPLTPEGRLPVQYPHRRGWHTDQSYRRPPPDVSLFLAVLPVPQGQGQTLFADGIAAHAALPDALKAQVAGLEGLHVGSSAGRRREAVAAGLPPRALAPRERPQRQPVVRIHPVTGEPALYLCEHGQMDWLEGPFVGMEPGPNGAGAAFLDTLVAHLTQPQFVYVHEWTPGDLVVWDNRCTVHAATWFDAAKEARVMWRTTVSGNPGLAYAGEARSWLAA</sequence>
<feature type="region of interest" description="Disordered" evidence="6">
    <location>
        <begin position="241"/>
        <end position="267"/>
    </location>
</feature>
<keyword evidence="5" id="KW-0408">Iron</keyword>